<dbReference type="InterPro" id="IPR002052">
    <property type="entry name" value="DNA_methylase_N6_adenine_CS"/>
</dbReference>
<feature type="non-terminal residue" evidence="4">
    <location>
        <position position="1"/>
    </location>
</feature>
<evidence type="ECO:0008006" key="5">
    <source>
        <dbReference type="Google" id="ProtNLM"/>
    </source>
</evidence>
<dbReference type="GO" id="GO:0032259">
    <property type="term" value="P:methylation"/>
    <property type="evidence" value="ECO:0007669"/>
    <property type="project" value="UniProtKB-KW"/>
</dbReference>
<comment type="caution">
    <text evidence="4">The sequence shown here is derived from an EMBL/GenBank/DDBJ whole genome shotgun (WGS) entry which is preliminary data.</text>
</comment>
<accession>X0UCB0</accession>
<evidence type="ECO:0000256" key="1">
    <source>
        <dbReference type="ARBA" id="ARBA00022603"/>
    </source>
</evidence>
<dbReference type="Pfam" id="PF05063">
    <property type="entry name" value="MT-A70"/>
    <property type="match status" value="1"/>
</dbReference>
<dbReference type="PROSITE" id="PS00092">
    <property type="entry name" value="N6_MTASE"/>
    <property type="match status" value="1"/>
</dbReference>
<keyword evidence="1" id="KW-0489">Methyltransferase</keyword>
<dbReference type="InterPro" id="IPR029063">
    <property type="entry name" value="SAM-dependent_MTases_sf"/>
</dbReference>
<evidence type="ECO:0000256" key="3">
    <source>
        <dbReference type="ARBA" id="ARBA00022691"/>
    </source>
</evidence>
<keyword evidence="3" id="KW-0949">S-adenosyl-L-methionine</keyword>
<dbReference type="SUPFAM" id="SSF53335">
    <property type="entry name" value="S-adenosyl-L-methionine-dependent methyltransferases"/>
    <property type="match status" value="1"/>
</dbReference>
<protein>
    <recommendedName>
        <fullName evidence="5">DNA methyltransferase</fullName>
    </recommendedName>
</protein>
<dbReference type="GO" id="GO:0001734">
    <property type="term" value="F:mRNA m(6)A methyltransferase activity"/>
    <property type="evidence" value="ECO:0007669"/>
    <property type="project" value="UniProtKB-ARBA"/>
</dbReference>
<keyword evidence="2" id="KW-0808">Transferase</keyword>
<dbReference type="PROSITE" id="PS51143">
    <property type="entry name" value="MT_A70"/>
    <property type="match status" value="1"/>
</dbReference>
<dbReference type="PANTHER" id="PTHR12829:SF7">
    <property type="entry name" value="N6-ADENOSINE-METHYLTRANSFERASE CATALYTIC SUBUNIT"/>
    <property type="match status" value="1"/>
</dbReference>
<dbReference type="EMBL" id="BARS01027989">
    <property type="protein sequence ID" value="GAG03230.1"/>
    <property type="molecule type" value="Genomic_DNA"/>
</dbReference>
<reference evidence="4" key="1">
    <citation type="journal article" date="2014" name="Front. Microbiol.">
        <title>High frequency of phylogenetically diverse reductive dehalogenase-homologous genes in deep subseafloor sedimentary metagenomes.</title>
        <authorList>
            <person name="Kawai M."/>
            <person name="Futagami T."/>
            <person name="Toyoda A."/>
            <person name="Takaki Y."/>
            <person name="Nishi S."/>
            <person name="Hori S."/>
            <person name="Arai W."/>
            <person name="Tsubouchi T."/>
            <person name="Morono Y."/>
            <person name="Uchiyama I."/>
            <person name="Ito T."/>
            <person name="Fujiyama A."/>
            <person name="Inagaki F."/>
            <person name="Takami H."/>
        </authorList>
    </citation>
    <scope>NUCLEOTIDE SEQUENCE</scope>
    <source>
        <strain evidence="4">Expedition CK06-06</strain>
    </source>
</reference>
<name>X0UCB0_9ZZZZ</name>
<evidence type="ECO:0000313" key="4">
    <source>
        <dbReference type="EMBL" id="GAG03230.1"/>
    </source>
</evidence>
<proteinExistence type="predicted"/>
<evidence type="ECO:0000256" key="2">
    <source>
        <dbReference type="ARBA" id="ARBA00022679"/>
    </source>
</evidence>
<dbReference type="GO" id="GO:0003676">
    <property type="term" value="F:nucleic acid binding"/>
    <property type="evidence" value="ECO:0007669"/>
    <property type="project" value="InterPro"/>
</dbReference>
<sequence>GMLFMRKYQIIYADPPWSYKHKKGNNPKMGGITYPVLSLQDICRLPIQNLAAKDCSLFCWATMPMLGEALQVIKSWGFWYRTCAFTWVKRNPSGNGIYSGLGHWTNGNAELCLFAKRGRPKRFCKSVKQIQMWPRTRHSAKPPQIRDEIVQLVGDLPRIELFAREKTLGWDVWGNEVESDIEL</sequence>
<organism evidence="4">
    <name type="scientific">marine sediment metagenome</name>
    <dbReference type="NCBI Taxonomy" id="412755"/>
    <lineage>
        <taxon>unclassified sequences</taxon>
        <taxon>metagenomes</taxon>
        <taxon>ecological metagenomes</taxon>
    </lineage>
</organism>
<dbReference type="AlphaFoldDB" id="X0UCB0"/>
<dbReference type="InterPro" id="IPR007757">
    <property type="entry name" value="MT-A70-like"/>
</dbReference>
<dbReference type="PANTHER" id="PTHR12829">
    <property type="entry name" value="N6-ADENOSINE-METHYLTRANSFERASE"/>
    <property type="match status" value="1"/>
</dbReference>
<gene>
    <name evidence="4" type="ORF">S01H1_43912</name>
</gene>